<gene>
    <name evidence="6" type="ORF">EAH88_16620</name>
</gene>
<feature type="DNA-binding region" description="H-T-H motif" evidence="4">
    <location>
        <begin position="25"/>
        <end position="44"/>
    </location>
</feature>
<evidence type="ECO:0000256" key="2">
    <source>
        <dbReference type="ARBA" id="ARBA00023125"/>
    </source>
</evidence>
<accession>A0A502BWV4</accession>
<evidence type="ECO:0000256" key="1">
    <source>
        <dbReference type="ARBA" id="ARBA00023015"/>
    </source>
</evidence>
<organism evidence="6 7">
    <name type="scientific">Rhodanobacter glycinis</name>
    <dbReference type="NCBI Taxonomy" id="582702"/>
    <lineage>
        <taxon>Bacteria</taxon>
        <taxon>Pseudomonadati</taxon>
        <taxon>Pseudomonadota</taxon>
        <taxon>Gammaproteobacteria</taxon>
        <taxon>Lysobacterales</taxon>
        <taxon>Rhodanobacteraceae</taxon>
        <taxon>Rhodanobacter</taxon>
    </lineage>
</organism>
<dbReference type="InterPro" id="IPR001647">
    <property type="entry name" value="HTH_TetR"/>
</dbReference>
<keyword evidence="2 4" id="KW-0238">DNA-binding</keyword>
<dbReference type="Pfam" id="PF00440">
    <property type="entry name" value="TetR_N"/>
    <property type="match status" value="1"/>
</dbReference>
<dbReference type="PANTHER" id="PTHR30055">
    <property type="entry name" value="HTH-TYPE TRANSCRIPTIONAL REGULATOR RUTR"/>
    <property type="match status" value="1"/>
</dbReference>
<dbReference type="GO" id="GO:0003700">
    <property type="term" value="F:DNA-binding transcription factor activity"/>
    <property type="evidence" value="ECO:0007669"/>
    <property type="project" value="TreeGrafter"/>
</dbReference>
<reference evidence="6 7" key="1">
    <citation type="journal article" date="2019" name="Environ. Microbiol.">
        <title>Species interactions and distinct microbial communities in high Arctic permafrost affected cryosols are associated with the CH4 and CO2 gas fluxes.</title>
        <authorList>
            <person name="Altshuler I."/>
            <person name="Hamel J."/>
            <person name="Turney S."/>
            <person name="Magnuson E."/>
            <person name="Levesque R."/>
            <person name="Greer C."/>
            <person name="Whyte L.G."/>
        </authorList>
    </citation>
    <scope>NUCLEOTIDE SEQUENCE [LARGE SCALE GENOMIC DNA]</scope>
    <source>
        <strain evidence="6 7">S13Y</strain>
    </source>
</reference>
<sequence>MKTRKEILVDELVGYLLEHGLSDLSLRPLAEALGTSARLLIYHFKSKEGLLAEVLDSMQTRLRMSLGGMIERRAGQSERPLKLFWDWAIARENYPYLKLLYELQILAVQNPAAYGQYLQRNASNWSALIATALPEAERTPAMVTLLGAVFDGLFLELMSTGDRKRTTQAILQFIRLVDDAREARPAIRGKAAKTSSTGRG</sequence>
<dbReference type="EMBL" id="RCZO01000011">
    <property type="protein sequence ID" value="TPG04990.1"/>
    <property type="molecule type" value="Genomic_DNA"/>
</dbReference>
<evidence type="ECO:0000313" key="7">
    <source>
        <dbReference type="Proteomes" id="UP000319486"/>
    </source>
</evidence>
<evidence type="ECO:0000256" key="4">
    <source>
        <dbReference type="PROSITE-ProRule" id="PRU00335"/>
    </source>
</evidence>
<dbReference type="PROSITE" id="PS50977">
    <property type="entry name" value="HTH_TETR_2"/>
    <property type="match status" value="1"/>
</dbReference>
<dbReference type="Gene3D" id="1.10.357.10">
    <property type="entry name" value="Tetracycline Repressor, domain 2"/>
    <property type="match status" value="1"/>
</dbReference>
<name>A0A502BWV4_9GAMM</name>
<comment type="caution">
    <text evidence="6">The sequence shown here is derived from an EMBL/GenBank/DDBJ whole genome shotgun (WGS) entry which is preliminary data.</text>
</comment>
<dbReference type="PANTHER" id="PTHR30055:SF234">
    <property type="entry name" value="HTH-TYPE TRANSCRIPTIONAL REGULATOR BETI"/>
    <property type="match status" value="1"/>
</dbReference>
<keyword evidence="3" id="KW-0804">Transcription</keyword>
<dbReference type="InterPro" id="IPR009057">
    <property type="entry name" value="Homeodomain-like_sf"/>
</dbReference>
<evidence type="ECO:0000256" key="3">
    <source>
        <dbReference type="ARBA" id="ARBA00023163"/>
    </source>
</evidence>
<evidence type="ECO:0000259" key="5">
    <source>
        <dbReference type="PROSITE" id="PS50977"/>
    </source>
</evidence>
<proteinExistence type="predicted"/>
<dbReference type="AlphaFoldDB" id="A0A502BWV4"/>
<dbReference type="RefSeq" id="WP_140654950.1">
    <property type="nucleotide sequence ID" value="NZ_RCZO01000011.1"/>
</dbReference>
<dbReference type="InterPro" id="IPR050109">
    <property type="entry name" value="HTH-type_TetR-like_transc_reg"/>
</dbReference>
<keyword evidence="1" id="KW-0805">Transcription regulation</keyword>
<feature type="domain" description="HTH tetR-type" evidence="5">
    <location>
        <begin position="2"/>
        <end position="62"/>
    </location>
</feature>
<keyword evidence="7" id="KW-1185">Reference proteome</keyword>
<dbReference type="SUPFAM" id="SSF46689">
    <property type="entry name" value="Homeodomain-like"/>
    <property type="match status" value="1"/>
</dbReference>
<protein>
    <submittedName>
        <fullName evidence="6">TetR/AcrR family transcriptional regulator</fullName>
    </submittedName>
</protein>
<dbReference type="Proteomes" id="UP000319486">
    <property type="component" value="Unassembled WGS sequence"/>
</dbReference>
<dbReference type="GO" id="GO:0000976">
    <property type="term" value="F:transcription cis-regulatory region binding"/>
    <property type="evidence" value="ECO:0007669"/>
    <property type="project" value="TreeGrafter"/>
</dbReference>
<evidence type="ECO:0000313" key="6">
    <source>
        <dbReference type="EMBL" id="TPG04990.1"/>
    </source>
</evidence>